<keyword evidence="5" id="KW-0963">Cytoplasm</keyword>
<comment type="subcellular location">
    <subcellularLocation>
        <location evidence="2">Cytoplasm</location>
    </subcellularLocation>
    <subcellularLocation>
        <location evidence="1">Nucleus</location>
    </subcellularLocation>
</comment>
<organism evidence="9 10">
    <name type="scientific">Passalora fulva</name>
    <name type="common">Tomato leaf mold</name>
    <name type="synonym">Cladosporium fulvum</name>
    <dbReference type="NCBI Taxonomy" id="5499"/>
    <lineage>
        <taxon>Eukaryota</taxon>
        <taxon>Fungi</taxon>
        <taxon>Dikarya</taxon>
        <taxon>Ascomycota</taxon>
        <taxon>Pezizomycotina</taxon>
        <taxon>Dothideomycetes</taxon>
        <taxon>Dothideomycetidae</taxon>
        <taxon>Mycosphaerellales</taxon>
        <taxon>Mycosphaerellaceae</taxon>
        <taxon>Fulvia</taxon>
    </lineage>
</organism>
<evidence type="ECO:0000256" key="2">
    <source>
        <dbReference type="ARBA" id="ARBA00004496"/>
    </source>
</evidence>
<proteinExistence type="inferred from homology"/>
<dbReference type="KEGG" id="ffu:CLAFUR5_09063"/>
<evidence type="ECO:0000256" key="3">
    <source>
        <dbReference type="ARBA" id="ARBA00007084"/>
    </source>
</evidence>
<dbReference type="RefSeq" id="XP_047766079.1">
    <property type="nucleotide sequence ID" value="XM_047908211.1"/>
</dbReference>
<sequence length="480" mass="54361">MSDLATMLSFPPEKKKKDLSIKDYDKEMTSYIKSLSGLSQSAWTKNVEKKNILEMLDPAVNSIPYLVSLNRQLDANANDVRALEQLYQHIELFFTSFDPVQVRYVGEEWRNLFTTTYELLQNDRSDNISLLVNALLRLDPTAGTFTTNHLRIVRLALRNEVPSQALPIIDRDIYAFPQKAVKGAPDELLSDEHELSNAYITYNSKFSQPISTEYVLEYYLLGAHIYIGMRNFHRARLFLEHVILSPTQQHAVSALQVEAYKKWVLIGLLAQGRAYPAPKTVDPSVYKSIQVLAKPYDALSDDFDKRDYKKWNAEVEVAANIWQDDGNLRLVREAGEALMRYRVLDLQKTYAALSIARVAQLVDMRDTEAIQLLQQMIQGGHLNADLSSTDGVLRFNETSVAPTAADDDLEGQTQRITTLVASIRDADRRLQLTKEYVDYAKRIKRSGDAVSGDPADMMDLSYDAPIVDDDGDEDLMNGGF</sequence>
<evidence type="ECO:0000256" key="1">
    <source>
        <dbReference type="ARBA" id="ARBA00004123"/>
    </source>
</evidence>
<evidence type="ECO:0000259" key="8">
    <source>
        <dbReference type="PROSITE" id="PS50250"/>
    </source>
</evidence>
<evidence type="ECO:0000313" key="9">
    <source>
        <dbReference type="EMBL" id="UJO21713.1"/>
    </source>
</evidence>
<evidence type="ECO:0000256" key="7">
    <source>
        <dbReference type="ARBA" id="ARBA00023242"/>
    </source>
</evidence>
<reference evidence="9" key="1">
    <citation type="submission" date="2021-12" db="EMBL/GenBank/DDBJ databases">
        <authorList>
            <person name="Zaccaron A."/>
            <person name="Stergiopoulos I."/>
        </authorList>
    </citation>
    <scope>NUCLEOTIDE SEQUENCE</scope>
    <source>
        <strain evidence="9">Race5_Kim</strain>
    </source>
</reference>
<gene>
    <name evidence="9" type="ORF">CLAFUR5_09063</name>
</gene>
<evidence type="ECO:0000256" key="6">
    <source>
        <dbReference type="ARBA" id="ARBA00022790"/>
    </source>
</evidence>
<dbReference type="PANTHER" id="PTHR10758:SF1">
    <property type="entry name" value="COP9 SIGNALOSOME COMPLEX SUBUNIT 3"/>
    <property type="match status" value="1"/>
</dbReference>
<keyword evidence="10" id="KW-1185">Reference proteome</keyword>
<accession>A0A9Q8UTD9</accession>
<comment type="similarity">
    <text evidence="3">Belongs to the CSN3 family.</text>
</comment>
<dbReference type="EMBL" id="CP090171">
    <property type="protein sequence ID" value="UJO21713.1"/>
    <property type="molecule type" value="Genomic_DNA"/>
</dbReference>
<keyword evidence="6" id="KW-0736">Signalosome</keyword>
<dbReference type="GO" id="GO:0005737">
    <property type="term" value="C:cytoplasm"/>
    <property type="evidence" value="ECO:0007669"/>
    <property type="project" value="UniProtKB-SubCell"/>
</dbReference>
<keyword evidence="7" id="KW-0539">Nucleus</keyword>
<dbReference type="Pfam" id="PF22788">
    <property type="entry name" value="COP9_hel_rpt"/>
    <property type="match status" value="1"/>
</dbReference>
<dbReference type="Proteomes" id="UP000756132">
    <property type="component" value="Chromosome 9"/>
</dbReference>
<dbReference type="PANTHER" id="PTHR10758">
    <property type="entry name" value="26S PROTEASOME NON-ATPASE REGULATORY SUBUNIT 3/COP9 SIGNALOSOME COMPLEX SUBUNIT 3"/>
    <property type="match status" value="1"/>
</dbReference>
<name>A0A9Q8UTD9_PASFU</name>
<dbReference type="OrthoDB" id="29061at2759"/>
<dbReference type="GeneID" id="71988941"/>
<evidence type="ECO:0000256" key="5">
    <source>
        <dbReference type="ARBA" id="ARBA00022490"/>
    </source>
</evidence>
<reference evidence="9" key="2">
    <citation type="journal article" date="2022" name="Microb. Genom.">
        <title>A chromosome-scale genome assembly of the tomato pathogen Cladosporium fulvum reveals a compartmentalized genome architecture and the presence of a dispensable chromosome.</title>
        <authorList>
            <person name="Zaccaron A.Z."/>
            <person name="Chen L.H."/>
            <person name="Samaras A."/>
            <person name="Stergiopoulos I."/>
        </authorList>
    </citation>
    <scope>NUCLEOTIDE SEQUENCE</scope>
    <source>
        <strain evidence="9">Race5_Kim</strain>
    </source>
</reference>
<dbReference type="InterPro" id="IPR050756">
    <property type="entry name" value="CSN3"/>
</dbReference>
<dbReference type="InterPro" id="IPR055089">
    <property type="entry name" value="COP9_N"/>
</dbReference>
<feature type="domain" description="PCI" evidence="8">
    <location>
        <begin position="230"/>
        <end position="400"/>
    </location>
</feature>
<evidence type="ECO:0000313" key="10">
    <source>
        <dbReference type="Proteomes" id="UP000756132"/>
    </source>
</evidence>
<dbReference type="Pfam" id="PF01399">
    <property type="entry name" value="PCI"/>
    <property type="match status" value="1"/>
</dbReference>
<dbReference type="PROSITE" id="PS50250">
    <property type="entry name" value="PCI"/>
    <property type="match status" value="1"/>
</dbReference>
<evidence type="ECO:0000256" key="4">
    <source>
        <dbReference type="ARBA" id="ARBA00014878"/>
    </source>
</evidence>
<dbReference type="AlphaFoldDB" id="A0A9Q8UTD9"/>
<dbReference type="GO" id="GO:0006511">
    <property type="term" value="P:ubiquitin-dependent protein catabolic process"/>
    <property type="evidence" value="ECO:0007669"/>
    <property type="project" value="TreeGrafter"/>
</dbReference>
<protein>
    <recommendedName>
        <fullName evidence="4">COP9 signalosome complex subunit 3</fullName>
    </recommendedName>
</protein>
<dbReference type="InterPro" id="IPR000717">
    <property type="entry name" value="PCI_dom"/>
</dbReference>
<dbReference type="GO" id="GO:0008180">
    <property type="term" value="C:COP9 signalosome"/>
    <property type="evidence" value="ECO:0007669"/>
    <property type="project" value="UniProtKB-KW"/>
</dbReference>